<dbReference type="InterPro" id="IPR012910">
    <property type="entry name" value="Plug_dom"/>
</dbReference>
<dbReference type="PANTHER" id="PTHR32552:SF81">
    <property type="entry name" value="TONB-DEPENDENT OUTER MEMBRANE RECEPTOR"/>
    <property type="match status" value="1"/>
</dbReference>
<keyword evidence="3" id="KW-1134">Transmembrane beta strand</keyword>
<evidence type="ECO:0000256" key="6">
    <source>
        <dbReference type="ARBA" id="ARBA00023004"/>
    </source>
</evidence>
<feature type="chain" id="PRO_5045652068" evidence="12">
    <location>
        <begin position="24"/>
        <end position="910"/>
    </location>
</feature>
<evidence type="ECO:0000256" key="9">
    <source>
        <dbReference type="ARBA" id="ARBA00023136"/>
    </source>
</evidence>
<dbReference type="EMBL" id="JBHRST010000020">
    <property type="protein sequence ID" value="MFC3098667.1"/>
    <property type="molecule type" value="Genomic_DNA"/>
</dbReference>
<evidence type="ECO:0000313" key="16">
    <source>
        <dbReference type="Proteomes" id="UP001595456"/>
    </source>
</evidence>
<evidence type="ECO:0000256" key="2">
    <source>
        <dbReference type="ARBA" id="ARBA00022448"/>
    </source>
</evidence>
<evidence type="ECO:0000256" key="5">
    <source>
        <dbReference type="ARBA" id="ARBA00022692"/>
    </source>
</evidence>
<comment type="caution">
    <text evidence="15">The sequence shown here is derived from an EMBL/GenBank/DDBJ whole genome shotgun (WGS) entry which is preliminary data.</text>
</comment>
<feature type="domain" description="TonB-dependent receptor plug" evidence="14">
    <location>
        <begin position="54"/>
        <end position="158"/>
    </location>
</feature>
<dbReference type="InterPro" id="IPR036942">
    <property type="entry name" value="Beta-barrel_TonB_sf"/>
</dbReference>
<feature type="signal peptide" evidence="12">
    <location>
        <begin position="1"/>
        <end position="23"/>
    </location>
</feature>
<evidence type="ECO:0000256" key="3">
    <source>
        <dbReference type="ARBA" id="ARBA00022452"/>
    </source>
</evidence>
<keyword evidence="6" id="KW-0408">Iron</keyword>
<keyword evidence="16" id="KW-1185">Reference proteome</keyword>
<evidence type="ECO:0000313" key="15">
    <source>
        <dbReference type="EMBL" id="MFC3098667.1"/>
    </source>
</evidence>
<keyword evidence="9 11" id="KW-0472">Membrane</keyword>
<dbReference type="Gene3D" id="2.40.170.20">
    <property type="entry name" value="TonB-dependent receptor, beta-barrel domain"/>
    <property type="match status" value="2"/>
</dbReference>
<evidence type="ECO:0000256" key="7">
    <source>
        <dbReference type="ARBA" id="ARBA00023065"/>
    </source>
</evidence>
<dbReference type="PROSITE" id="PS00018">
    <property type="entry name" value="EF_HAND_1"/>
    <property type="match status" value="1"/>
</dbReference>
<evidence type="ECO:0000259" key="13">
    <source>
        <dbReference type="Pfam" id="PF00593"/>
    </source>
</evidence>
<dbReference type="Pfam" id="PF07715">
    <property type="entry name" value="Plug"/>
    <property type="match status" value="1"/>
</dbReference>
<comment type="similarity">
    <text evidence="11">Belongs to the TonB-dependent receptor family.</text>
</comment>
<evidence type="ECO:0000256" key="12">
    <source>
        <dbReference type="SAM" id="SignalP"/>
    </source>
</evidence>
<dbReference type="Proteomes" id="UP001595456">
    <property type="component" value="Unassembled WGS sequence"/>
</dbReference>
<dbReference type="InterPro" id="IPR000531">
    <property type="entry name" value="Beta-barrel_TonB"/>
</dbReference>
<comment type="subcellular location">
    <subcellularLocation>
        <location evidence="1">Cell outer membrane</location>
        <topology evidence="1">Multi-pass membrane protein</topology>
    </subcellularLocation>
</comment>
<protein>
    <submittedName>
        <fullName evidence="15">TonB-dependent receptor</fullName>
    </submittedName>
</protein>
<reference evidence="16" key="1">
    <citation type="journal article" date="2019" name="Int. J. Syst. Evol. Microbiol.">
        <title>The Global Catalogue of Microorganisms (GCM) 10K type strain sequencing project: providing services to taxonomists for standard genome sequencing and annotation.</title>
        <authorList>
            <consortium name="The Broad Institute Genomics Platform"/>
            <consortium name="The Broad Institute Genome Sequencing Center for Infectious Disease"/>
            <person name="Wu L."/>
            <person name="Ma J."/>
        </authorList>
    </citation>
    <scope>NUCLEOTIDE SEQUENCE [LARGE SCALE GENOMIC DNA]</scope>
    <source>
        <strain evidence="16">KCTC 52607</strain>
    </source>
</reference>
<evidence type="ECO:0000259" key="14">
    <source>
        <dbReference type="Pfam" id="PF07715"/>
    </source>
</evidence>
<dbReference type="SUPFAM" id="SSF56935">
    <property type="entry name" value="Porins"/>
    <property type="match status" value="1"/>
</dbReference>
<dbReference type="PANTHER" id="PTHR32552">
    <property type="entry name" value="FERRICHROME IRON RECEPTOR-RELATED"/>
    <property type="match status" value="1"/>
</dbReference>
<keyword evidence="10" id="KW-0998">Cell outer membrane</keyword>
<dbReference type="InterPro" id="IPR039426">
    <property type="entry name" value="TonB-dep_rcpt-like"/>
</dbReference>
<keyword evidence="12" id="KW-0732">Signal</keyword>
<evidence type="ECO:0000256" key="10">
    <source>
        <dbReference type="ARBA" id="ARBA00023237"/>
    </source>
</evidence>
<sequence length="910" mass="100227">MRKFSVLLAGGVSAFALCVPAVAQDAGAEPDLREAPAAADSIIVTADRREQAIQDYAGTAATFSGDELRARGIQDITDFNNVLPGMTVANNGGNVEIWIRGVGSSNNTELGDPAAAFHYDGVYVPRPSGIGSAFFDIERVEVNIGPQGTLRGRNATAGSVNAIAWKPGIGIWDAEAEIAYGNYDHAEFRGMLNVPLGANAAFRVSGMYLKHDSYYNNVGPIQNVDVAEAEDNKAVRAQLLWEPTDRLTILLAGDYIHEEGTGYTGTNYANPLGNGVDPRDIRNPRDVIAKAFTPDLDTKHWGLRGTVTYDAGPFSVEYTGSYRDLVYNYNATTPLTPFYDGVYDNLSRREDVLAGGFVNPGVVLEEVYDNWSRFQSITDSRSHYHELRLFGEDDRLTWSLGGLYFREDQYAFLGSTGDRGLFFQGVEFNMPDVDAESWALYGDATFSVTDRFRVTGGLRYTDDSKSREGVASRYGLALGDGNFNCCGGVRYGTEGFAFAGRDRTIFNPDTDGNGSISDAEVFAFWQNGVANFGARDNLDEILDFGPKGGDPFPVAGAPQCLDTVTGDFWTCNGFTNGDPFFNNQFTYAVPFQGQIFRQTGQMQDKFVDWRVRAEYDVTPDNLLYALVATGHKSGGFNDNLGDAGVAPTYDTEKVRLYELGSKNAFWLGDVRARLNLSAFYNDYSDQVFTSLLSVAQVVDFLDGLGQTVPLPENTSLALVVSYSYNAADSEIYGLNLEGGLQLPHNINWNFNALWLEAQIQNAEPIQDFRFQADVAPDEAVFQSINGARLPRTPRWQLNTSISQSIDVPSGSIDWIVSAGYRSSTFQTIFNSQDFQNPNNPRLRLNDVVRGYATFDLGAGYTHGEGDLRFEVYVNNITNEQRESAIIITQFDNTRFFTRPRTFGARVRVGF</sequence>
<evidence type="ECO:0000256" key="4">
    <source>
        <dbReference type="ARBA" id="ARBA00022496"/>
    </source>
</evidence>
<organism evidence="15 16">
    <name type="scientific">Alteraurantiacibacter palmitatis</name>
    <dbReference type="NCBI Taxonomy" id="2054628"/>
    <lineage>
        <taxon>Bacteria</taxon>
        <taxon>Pseudomonadati</taxon>
        <taxon>Pseudomonadota</taxon>
        <taxon>Alphaproteobacteria</taxon>
        <taxon>Sphingomonadales</taxon>
        <taxon>Erythrobacteraceae</taxon>
        <taxon>Alteraurantiacibacter</taxon>
    </lineage>
</organism>
<gene>
    <name evidence="15" type="ORF">ACFODU_12800</name>
</gene>
<dbReference type="InterPro" id="IPR018247">
    <property type="entry name" value="EF_Hand_1_Ca_BS"/>
</dbReference>
<keyword evidence="5" id="KW-0812">Transmembrane</keyword>
<dbReference type="Pfam" id="PF00593">
    <property type="entry name" value="TonB_dep_Rec_b-barrel"/>
    <property type="match status" value="1"/>
</dbReference>
<evidence type="ECO:0000256" key="1">
    <source>
        <dbReference type="ARBA" id="ARBA00004571"/>
    </source>
</evidence>
<dbReference type="RefSeq" id="WP_336926400.1">
    <property type="nucleotide sequence ID" value="NZ_JBANRO010000007.1"/>
</dbReference>
<keyword evidence="7" id="KW-0406">Ion transport</keyword>
<proteinExistence type="inferred from homology"/>
<keyword evidence="4" id="KW-0410">Iron transport</keyword>
<feature type="domain" description="TonB-dependent receptor-like beta-barrel" evidence="13">
    <location>
        <begin position="261"/>
        <end position="876"/>
    </location>
</feature>
<name>A0ABV7EA35_9SPHN</name>
<evidence type="ECO:0000256" key="8">
    <source>
        <dbReference type="ARBA" id="ARBA00023077"/>
    </source>
</evidence>
<keyword evidence="8 11" id="KW-0798">TonB box</keyword>
<evidence type="ECO:0000256" key="11">
    <source>
        <dbReference type="RuleBase" id="RU003357"/>
    </source>
</evidence>
<accession>A0ABV7EA35</accession>
<keyword evidence="15" id="KW-0675">Receptor</keyword>
<keyword evidence="2" id="KW-0813">Transport</keyword>